<dbReference type="Gene3D" id="3.90.25.10">
    <property type="entry name" value="UDP-galactose 4-epimerase, domain 1"/>
    <property type="match status" value="1"/>
</dbReference>
<evidence type="ECO:0000313" key="10">
    <source>
        <dbReference type="EMBL" id="SKB41469.1"/>
    </source>
</evidence>
<proteinExistence type="inferred from homology"/>
<evidence type="ECO:0000259" key="9">
    <source>
        <dbReference type="Pfam" id="PF16363"/>
    </source>
</evidence>
<dbReference type="PANTHER" id="PTHR43000">
    <property type="entry name" value="DTDP-D-GLUCOSE 4,6-DEHYDRATASE-RELATED"/>
    <property type="match status" value="1"/>
</dbReference>
<dbReference type="GO" id="GO:0008460">
    <property type="term" value="F:dTDP-glucose 4,6-dehydratase activity"/>
    <property type="evidence" value="ECO:0007669"/>
    <property type="project" value="UniProtKB-EC"/>
</dbReference>
<gene>
    <name evidence="10" type="ORF">SAMN02745120_1398</name>
</gene>
<reference evidence="11" key="1">
    <citation type="submission" date="2017-02" db="EMBL/GenBank/DDBJ databases">
        <authorList>
            <person name="Varghese N."/>
            <person name="Submissions S."/>
        </authorList>
    </citation>
    <scope>NUCLEOTIDE SEQUENCE [LARGE SCALE GENOMIC DNA]</scope>
    <source>
        <strain evidence="11">ATCC 35199</strain>
    </source>
</reference>
<evidence type="ECO:0000256" key="7">
    <source>
        <dbReference type="ARBA" id="ARBA00023239"/>
    </source>
</evidence>
<dbReference type="Proteomes" id="UP000243406">
    <property type="component" value="Unassembled WGS sequence"/>
</dbReference>
<dbReference type="InterPro" id="IPR016040">
    <property type="entry name" value="NAD(P)-bd_dom"/>
</dbReference>
<protein>
    <recommendedName>
        <fullName evidence="5 8">dTDP-glucose 4,6-dehydratase</fullName>
        <ecNumber evidence="4 8">4.2.1.46</ecNumber>
    </recommendedName>
</protein>
<organism evidence="10 11">
    <name type="scientific">Acetoanaerobium noterae</name>
    <dbReference type="NCBI Taxonomy" id="745369"/>
    <lineage>
        <taxon>Bacteria</taxon>
        <taxon>Bacillati</taxon>
        <taxon>Bacillota</taxon>
        <taxon>Clostridia</taxon>
        <taxon>Peptostreptococcales</taxon>
        <taxon>Filifactoraceae</taxon>
        <taxon>Acetoanaerobium</taxon>
    </lineage>
</organism>
<evidence type="ECO:0000256" key="5">
    <source>
        <dbReference type="ARBA" id="ARBA00016977"/>
    </source>
</evidence>
<evidence type="ECO:0000256" key="1">
    <source>
        <dbReference type="ARBA" id="ARBA00001539"/>
    </source>
</evidence>
<dbReference type="EMBL" id="FUYN01000002">
    <property type="protein sequence ID" value="SKB41469.1"/>
    <property type="molecule type" value="Genomic_DNA"/>
</dbReference>
<keyword evidence="6" id="KW-0520">NAD</keyword>
<dbReference type="NCBIfam" id="TIGR01181">
    <property type="entry name" value="dTDP_gluc_dehyt"/>
    <property type="match status" value="1"/>
</dbReference>
<dbReference type="RefSeq" id="WP_079589281.1">
    <property type="nucleotide sequence ID" value="NZ_FUYN01000002.1"/>
</dbReference>
<dbReference type="CDD" id="cd05246">
    <property type="entry name" value="dTDP_GD_SDR_e"/>
    <property type="match status" value="1"/>
</dbReference>
<evidence type="ECO:0000256" key="3">
    <source>
        <dbReference type="ARBA" id="ARBA00008178"/>
    </source>
</evidence>
<dbReference type="Gene3D" id="3.40.50.720">
    <property type="entry name" value="NAD(P)-binding Rossmann-like Domain"/>
    <property type="match status" value="1"/>
</dbReference>
<comment type="catalytic activity">
    <reaction evidence="1 8">
        <text>dTDP-alpha-D-glucose = dTDP-4-dehydro-6-deoxy-alpha-D-glucose + H2O</text>
        <dbReference type="Rhea" id="RHEA:17221"/>
        <dbReference type="ChEBI" id="CHEBI:15377"/>
        <dbReference type="ChEBI" id="CHEBI:57477"/>
        <dbReference type="ChEBI" id="CHEBI:57649"/>
        <dbReference type="EC" id="4.2.1.46"/>
    </reaction>
</comment>
<dbReference type="GO" id="GO:0009225">
    <property type="term" value="P:nucleotide-sugar metabolic process"/>
    <property type="evidence" value="ECO:0007669"/>
    <property type="project" value="InterPro"/>
</dbReference>
<dbReference type="EC" id="4.2.1.46" evidence="4 8"/>
<evidence type="ECO:0000256" key="8">
    <source>
        <dbReference type="RuleBase" id="RU004473"/>
    </source>
</evidence>
<evidence type="ECO:0000256" key="4">
    <source>
        <dbReference type="ARBA" id="ARBA00011990"/>
    </source>
</evidence>
<dbReference type="Pfam" id="PF16363">
    <property type="entry name" value="GDP_Man_Dehyd"/>
    <property type="match status" value="1"/>
</dbReference>
<evidence type="ECO:0000313" key="11">
    <source>
        <dbReference type="Proteomes" id="UP000243406"/>
    </source>
</evidence>
<comment type="similarity">
    <text evidence="3 8">Belongs to the NAD(P)-dependent epimerase/dehydratase family. dTDP-glucose dehydratase subfamily.</text>
</comment>
<dbReference type="FunFam" id="3.40.50.720:FF:000304">
    <property type="entry name" value="UDP-glucose 4,6-dehydratase"/>
    <property type="match status" value="1"/>
</dbReference>
<feature type="domain" description="NAD(P)-binding" evidence="9">
    <location>
        <begin position="4"/>
        <end position="318"/>
    </location>
</feature>
<accession>A0A1T5B2Z9</accession>
<comment type="cofactor">
    <cofactor evidence="2 8">
        <name>NAD(+)</name>
        <dbReference type="ChEBI" id="CHEBI:57540"/>
    </cofactor>
</comment>
<name>A0A1T5B2Z9_9FIRM</name>
<evidence type="ECO:0000256" key="2">
    <source>
        <dbReference type="ARBA" id="ARBA00001911"/>
    </source>
</evidence>
<dbReference type="AlphaFoldDB" id="A0A1T5B2Z9"/>
<evidence type="ECO:0000256" key="6">
    <source>
        <dbReference type="ARBA" id="ARBA00023027"/>
    </source>
</evidence>
<keyword evidence="7 8" id="KW-0456">Lyase</keyword>
<sequence>MNLLVTGGAGFIGSNFIKYMLKHHDYRIVNLDLLTYAGNLENLEDIEGDARYKHIKGDICNRELVESIFRRFDIDMVVNFAAESHVDRSIEDPEVFLRTNIMGTQALLDIAKDFWKIDLFDKYCKEYKKGVKFVQVSTDEVYGSLGETGLFKETTCLNPNSPYSASKASADMIVRAYSETYGLPVNITRCSNNYGPYQFPEKLIPLMINNAINDKPLPVYGDGKQVRDWLYVEDHCSAIDSVLHKGKPGEVYNIGGNNEKQNLDIVKLILNELGKDETLITHVKDRLGHDRRYAIDNTKISTQLGWEPKYTFDEGIKLTIKWYLDNPRWIEKIISSEYRNYYSKMYEGR</sequence>
<dbReference type="OrthoDB" id="9811743at2"/>
<dbReference type="SUPFAM" id="SSF51735">
    <property type="entry name" value="NAD(P)-binding Rossmann-fold domains"/>
    <property type="match status" value="1"/>
</dbReference>
<dbReference type="InterPro" id="IPR005888">
    <property type="entry name" value="dTDP_Gluc_deHydtase"/>
</dbReference>
<keyword evidence="11" id="KW-1185">Reference proteome</keyword>
<dbReference type="InterPro" id="IPR036291">
    <property type="entry name" value="NAD(P)-bd_dom_sf"/>
</dbReference>